<proteinExistence type="predicted"/>
<evidence type="ECO:0000256" key="2">
    <source>
        <dbReference type="ARBA" id="ARBA00022748"/>
    </source>
</evidence>
<evidence type="ECO:0000256" key="4">
    <source>
        <dbReference type="ARBA" id="ARBA00023284"/>
    </source>
</evidence>
<accession>A0A2S7T1R4</accession>
<evidence type="ECO:0000313" key="7">
    <source>
        <dbReference type="EMBL" id="PQJ12894.1"/>
    </source>
</evidence>
<comment type="caution">
    <text evidence="7">The sequence shown here is derived from an EMBL/GenBank/DDBJ whole genome shotgun (WGS) entry which is preliminary data.</text>
</comment>
<dbReference type="AlphaFoldDB" id="A0A2S7T1R4"/>
<dbReference type="GO" id="GO:0016491">
    <property type="term" value="F:oxidoreductase activity"/>
    <property type="evidence" value="ECO:0007669"/>
    <property type="project" value="InterPro"/>
</dbReference>
<dbReference type="InterPro" id="IPR000866">
    <property type="entry name" value="AhpC/TSA"/>
</dbReference>
<dbReference type="Proteomes" id="UP000239872">
    <property type="component" value="Unassembled WGS sequence"/>
</dbReference>
<evidence type="ECO:0000256" key="1">
    <source>
        <dbReference type="ARBA" id="ARBA00004196"/>
    </source>
</evidence>
<dbReference type="Pfam" id="PF00578">
    <property type="entry name" value="AhpC-TSA"/>
    <property type="match status" value="1"/>
</dbReference>
<evidence type="ECO:0000313" key="8">
    <source>
        <dbReference type="Proteomes" id="UP000239872"/>
    </source>
</evidence>
<dbReference type="OrthoDB" id="750178at2"/>
<dbReference type="InterPro" id="IPR013766">
    <property type="entry name" value="Thioredoxin_domain"/>
</dbReference>
<dbReference type="RefSeq" id="WP_105037778.1">
    <property type="nucleotide sequence ID" value="NZ_PPSL01000001.1"/>
</dbReference>
<gene>
    <name evidence="7" type="ORF">CJD36_003875</name>
</gene>
<dbReference type="PROSITE" id="PS51352">
    <property type="entry name" value="THIOREDOXIN_2"/>
    <property type="match status" value="1"/>
</dbReference>
<dbReference type="GO" id="GO:0017004">
    <property type="term" value="P:cytochrome complex assembly"/>
    <property type="evidence" value="ECO:0007669"/>
    <property type="project" value="UniProtKB-KW"/>
</dbReference>
<evidence type="ECO:0000256" key="3">
    <source>
        <dbReference type="ARBA" id="ARBA00023157"/>
    </source>
</evidence>
<dbReference type="PANTHER" id="PTHR42852:SF6">
    <property type="entry name" value="THIOL:DISULFIDE INTERCHANGE PROTEIN DSBE"/>
    <property type="match status" value="1"/>
</dbReference>
<dbReference type="Pfam" id="PF14289">
    <property type="entry name" value="DUF4369"/>
    <property type="match status" value="1"/>
</dbReference>
<feature type="domain" description="Thioredoxin" evidence="6">
    <location>
        <begin position="240"/>
        <end position="378"/>
    </location>
</feature>
<sequence length="378" mass="42656">MKYKHLLFFLIVSGFFASCGSGSRKFTIAGSITGMPEQTVILEQLNANDVITIVDSQRSDNKGNFEIAGVSPEPGLYRLHFAKNKFILLSVDKGSIKINGDWNTIENYNVTGSASSESLKKFIVSIREHLRDINTMTMVIDTLQAKGNDSLLQVAKKEFQDVQFNFTEYVEIYADTTRSEPNAVFAARMLNANTEFNYLETFAQSLGRKYPGTKMTKDYAEYYAKLDLRSHQQKAEPGRIDVGAMAPDIKLQTLDGKEASLSSLRGKFVLLDFWASWCRPCRAENPNVVAAYNKYKDKNFTIFSVSLDNQKDKWEQAVKDDGLTWTQVSDLKGWSSDAARMYGVQSIPFNYLIDPNGKIVARDLRGEQLEIILKQTIK</sequence>
<dbReference type="EMBL" id="PPSL01000001">
    <property type="protein sequence ID" value="PQJ12894.1"/>
    <property type="molecule type" value="Genomic_DNA"/>
</dbReference>
<dbReference type="PANTHER" id="PTHR42852">
    <property type="entry name" value="THIOL:DISULFIDE INTERCHANGE PROTEIN DSBE"/>
    <property type="match status" value="1"/>
</dbReference>
<dbReference type="InterPro" id="IPR050553">
    <property type="entry name" value="Thioredoxin_ResA/DsbE_sf"/>
</dbReference>
<evidence type="ECO:0000259" key="6">
    <source>
        <dbReference type="PROSITE" id="PS51352"/>
    </source>
</evidence>
<keyword evidence="5" id="KW-0732">Signal</keyword>
<dbReference type="GO" id="GO:0030313">
    <property type="term" value="C:cell envelope"/>
    <property type="evidence" value="ECO:0007669"/>
    <property type="project" value="UniProtKB-SubCell"/>
</dbReference>
<keyword evidence="3" id="KW-1015">Disulfide bond</keyword>
<dbReference type="InterPro" id="IPR025380">
    <property type="entry name" value="DUF4369"/>
</dbReference>
<dbReference type="GO" id="GO:0016209">
    <property type="term" value="F:antioxidant activity"/>
    <property type="evidence" value="ECO:0007669"/>
    <property type="project" value="InterPro"/>
</dbReference>
<feature type="signal peptide" evidence="5">
    <location>
        <begin position="1"/>
        <end position="17"/>
    </location>
</feature>
<dbReference type="CDD" id="cd02966">
    <property type="entry name" value="TlpA_like_family"/>
    <property type="match status" value="1"/>
</dbReference>
<keyword evidence="2" id="KW-0201">Cytochrome c-type biogenesis</keyword>
<dbReference type="SUPFAM" id="SSF52833">
    <property type="entry name" value="Thioredoxin-like"/>
    <property type="match status" value="1"/>
</dbReference>
<comment type="subcellular location">
    <subcellularLocation>
        <location evidence="1">Cell envelope</location>
    </subcellularLocation>
</comment>
<reference evidence="7 8" key="1">
    <citation type="submission" date="2018-01" db="EMBL/GenBank/DDBJ databases">
        <title>A novel member of the phylum Bacteroidetes isolated from glacier ice.</title>
        <authorList>
            <person name="Liu Q."/>
            <person name="Xin Y.-H."/>
        </authorList>
    </citation>
    <scope>NUCLEOTIDE SEQUENCE [LARGE SCALE GENOMIC DNA]</scope>
    <source>
        <strain evidence="7 8">RB1R16</strain>
    </source>
</reference>
<evidence type="ECO:0000256" key="5">
    <source>
        <dbReference type="SAM" id="SignalP"/>
    </source>
</evidence>
<dbReference type="InterPro" id="IPR036249">
    <property type="entry name" value="Thioredoxin-like_sf"/>
</dbReference>
<dbReference type="Gene3D" id="3.40.30.10">
    <property type="entry name" value="Glutaredoxin"/>
    <property type="match status" value="1"/>
</dbReference>
<keyword evidence="4" id="KW-0676">Redox-active center</keyword>
<keyword evidence="8" id="KW-1185">Reference proteome</keyword>
<name>A0A2S7T1R4_9BACT</name>
<protein>
    <recommendedName>
        <fullName evidence="6">Thioredoxin domain-containing protein</fullName>
    </recommendedName>
</protein>
<organism evidence="7 8">
    <name type="scientific">Flavipsychrobacter stenotrophus</name>
    <dbReference type="NCBI Taxonomy" id="2077091"/>
    <lineage>
        <taxon>Bacteria</taxon>
        <taxon>Pseudomonadati</taxon>
        <taxon>Bacteroidota</taxon>
        <taxon>Chitinophagia</taxon>
        <taxon>Chitinophagales</taxon>
        <taxon>Chitinophagaceae</taxon>
        <taxon>Flavipsychrobacter</taxon>
    </lineage>
</organism>
<feature type="chain" id="PRO_5015447603" description="Thioredoxin domain-containing protein" evidence="5">
    <location>
        <begin position="18"/>
        <end position="378"/>
    </location>
</feature>
<dbReference type="PROSITE" id="PS51257">
    <property type="entry name" value="PROKAR_LIPOPROTEIN"/>
    <property type="match status" value="1"/>
</dbReference>